<evidence type="ECO:0000259" key="16">
    <source>
        <dbReference type="PROSITE" id="PS50089"/>
    </source>
</evidence>
<dbReference type="EMBL" id="CM001885">
    <property type="protein sequence ID" value="EOY13775.1"/>
    <property type="molecule type" value="Genomic_DNA"/>
</dbReference>
<protein>
    <recommendedName>
        <fullName evidence="6">RBR-type E3 ubiquitin transferase</fullName>
        <ecNumber evidence="6">2.3.2.31</ecNumber>
    </recommendedName>
</protein>
<comment type="similarity">
    <text evidence="5">Belongs to the RBR family. Ariadne subfamily.</text>
</comment>
<keyword evidence="12" id="KW-0862">Zinc</keyword>
<evidence type="ECO:0000256" key="1">
    <source>
        <dbReference type="ARBA" id="ARBA00001798"/>
    </source>
</evidence>
<evidence type="ECO:0000256" key="6">
    <source>
        <dbReference type="ARBA" id="ARBA00012251"/>
    </source>
</evidence>
<keyword evidence="11" id="KW-0833">Ubl conjugation pathway</keyword>
<dbReference type="eggNOG" id="KOG1812">
    <property type="taxonomic scope" value="Eukaryota"/>
</dbReference>
<comment type="cofactor">
    <cofactor evidence="2">
        <name>Zn(2+)</name>
        <dbReference type="ChEBI" id="CHEBI:29105"/>
    </cofactor>
</comment>
<dbReference type="Gene3D" id="3.30.40.10">
    <property type="entry name" value="Zinc/RING finger domain, C3HC4 (zinc finger)"/>
    <property type="match status" value="1"/>
</dbReference>
<feature type="domain" description="RING-type" evidence="16">
    <location>
        <begin position="102"/>
        <end position="150"/>
    </location>
</feature>
<keyword evidence="10 13" id="KW-0863">Zinc-finger</keyword>
<name>A0A061F8W7_THECC</name>
<evidence type="ECO:0000256" key="15">
    <source>
        <dbReference type="SAM" id="SignalP"/>
    </source>
</evidence>
<accession>A0A061F8W7</accession>
<evidence type="ECO:0000256" key="9">
    <source>
        <dbReference type="ARBA" id="ARBA00022737"/>
    </source>
</evidence>
<dbReference type="UniPathway" id="UPA00143"/>
<dbReference type="PROSITE" id="PS50089">
    <property type="entry name" value="ZF_RING_2"/>
    <property type="match status" value="1"/>
</dbReference>
<keyword evidence="15" id="KW-0732">Signal</keyword>
<proteinExistence type="inferred from homology"/>
<evidence type="ECO:0000256" key="3">
    <source>
        <dbReference type="ARBA" id="ARBA00003976"/>
    </source>
</evidence>
<dbReference type="CDD" id="cd20335">
    <property type="entry name" value="BRcat_RBR"/>
    <property type="match status" value="1"/>
</dbReference>
<evidence type="ECO:0000256" key="7">
    <source>
        <dbReference type="ARBA" id="ARBA00022679"/>
    </source>
</evidence>
<evidence type="ECO:0000256" key="12">
    <source>
        <dbReference type="ARBA" id="ARBA00022833"/>
    </source>
</evidence>
<dbReference type="InterPro" id="IPR031127">
    <property type="entry name" value="E3_UB_ligase_RBR"/>
</dbReference>
<dbReference type="FunFam" id="3.30.40.10:FF:000230">
    <property type="entry name" value="RBR-type E3 ubiquitin transferase"/>
    <property type="match status" value="1"/>
</dbReference>
<dbReference type="STRING" id="3641.A0A061F8W7"/>
<feature type="chain" id="PRO_5001601768" description="RBR-type E3 ubiquitin transferase" evidence="15">
    <location>
        <begin position="18"/>
        <end position="313"/>
    </location>
</feature>
<comment type="function">
    <text evidence="3">Might act as an E3 ubiquitin-protein ligase, or as part of E3 complex, which accepts ubiquitin from specific E2 ubiquitin-conjugating enzymes and then transfers it to substrates.</text>
</comment>
<feature type="domain" description="RING-type" evidence="17">
    <location>
        <begin position="98"/>
        <end position="313"/>
    </location>
</feature>
<dbReference type="GO" id="GO:0061630">
    <property type="term" value="F:ubiquitin protein ligase activity"/>
    <property type="evidence" value="ECO:0007669"/>
    <property type="project" value="UniProtKB-EC"/>
</dbReference>
<evidence type="ECO:0000259" key="17">
    <source>
        <dbReference type="PROSITE" id="PS51873"/>
    </source>
</evidence>
<keyword evidence="8" id="KW-0479">Metal-binding</keyword>
<organism evidence="18 19">
    <name type="scientific">Theobroma cacao</name>
    <name type="common">Cacao</name>
    <name type="synonym">Cocoa</name>
    <dbReference type="NCBI Taxonomy" id="3641"/>
    <lineage>
        <taxon>Eukaryota</taxon>
        <taxon>Viridiplantae</taxon>
        <taxon>Streptophyta</taxon>
        <taxon>Embryophyta</taxon>
        <taxon>Tracheophyta</taxon>
        <taxon>Spermatophyta</taxon>
        <taxon>Magnoliopsida</taxon>
        <taxon>eudicotyledons</taxon>
        <taxon>Gunneridae</taxon>
        <taxon>Pentapetalae</taxon>
        <taxon>rosids</taxon>
        <taxon>malvids</taxon>
        <taxon>Malvales</taxon>
        <taxon>Malvaceae</taxon>
        <taxon>Byttnerioideae</taxon>
        <taxon>Theobroma</taxon>
    </lineage>
</organism>
<dbReference type="InterPro" id="IPR044066">
    <property type="entry name" value="TRIAD_supradom"/>
</dbReference>
<reference evidence="18 19" key="1">
    <citation type="journal article" date="2013" name="Genome Biol.">
        <title>The genome sequence of the most widely cultivated cacao type and its use to identify candidate genes regulating pod color.</title>
        <authorList>
            <person name="Motamayor J.C."/>
            <person name="Mockaitis K."/>
            <person name="Schmutz J."/>
            <person name="Haiminen N."/>
            <person name="Iii D.L."/>
            <person name="Cornejo O."/>
            <person name="Findley S.D."/>
            <person name="Zheng P."/>
            <person name="Utro F."/>
            <person name="Royaert S."/>
            <person name="Saski C."/>
            <person name="Jenkins J."/>
            <person name="Podicheti R."/>
            <person name="Zhao M."/>
            <person name="Scheffler B.E."/>
            <person name="Stack J.C."/>
            <person name="Feltus F.A."/>
            <person name="Mustiga G.M."/>
            <person name="Amores F."/>
            <person name="Phillips W."/>
            <person name="Marelli J.P."/>
            <person name="May G.D."/>
            <person name="Shapiro H."/>
            <person name="Ma J."/>
            <person name="Bustamante C.D."/>
            <person name="Schnell R.J."/>
            <person name="Main D."/>
            <person name="Gilbert D."/>
            <person name="Parida L."/>
            <person name="Kuhn D.N."/>
        </authorList>
    </citation>
    <scope>NUCLEOTIDE SEQUENCE [LARGE SCALE GENOMIC DNA]</scope>
    <source>
        <strain evidence="19">cv. Matina 1-6</strain>
    </source>
</reference>
<evidence type="ECO:0000256" key="2">
    <source>
        <dbReference type="ARBA" id="ARBA00001947"/>
    </source>
</evidence>
<gene>
    <name evidence="18" type="ORF">TCM_032420</name>
</gene>
<dbReference type="GO" id="GO:0008270">
    <property type="term" value="F:zinc ion binding"/>
    <property type="evidence" value="ECO:0007669"/>
    <property type="project" value="UniProtKB-KW"/>
</dbReference>
<evidence type="ECO:0000256" key="5">
    <source>
        <dbReference type="ARBA" id="ARBA00005884"/>
    </source>
</evidence>
<feature type="region of interest" description="Disordered" evidence="14">
    <location>
        <begin position="40"/>
        <end position="93"/>
    </location>
</feature>
<keyword evidence="19" id="KW-1185">Reference proteome</keyword>
<dbReference type="InParanoid" id="A0A061F8W7"/>
<keyword evidence="7" id="KW-0808">Transferase</keyword>
<dbReference type="Gene3D" id="1.20.120.1750">
    <property type="match status" value="1"/>
</dbReference>
<dbReference type="Proteomes" id="UP000026915">
    <property type="component" value="Chromosome 7"/>
</dbReference>
<dbReference type="InterPro" id="IPR018957">
    <property type="entry name" value="Znf_C3HC4_RING-type"/>
</dbReference>
<dbReference type="PANTHER" id="PTHR11685">
    <property type="entry name" value="RBR FAMILY RING FINGER AND IBR DOMAIN-CONTAINING"/>
    <property type="match status" value="1"/>
</dbReference>
<dbReference type="AlphaFoldDB" id="A0A061F8W7"/>
<comment type="pathway">
    <text evidence="4">Protein modification; protein ubiquitination.</text>
</comment>
<evidence type="ECO:0000256" key="8">
    <source>
        <dbReference type="ARBA" id="ARBA00022723"/>
    </source>
</evidence>
<dbReference type="SUPFAM" id="SSF57850">
    <property type="entry name" value="RING/U-box"/>
    <property type="match status" value="2"/>
</dbReference>
<dbReference type="SMART" id="SM00647">
    <property type="entry name" value="IBR"/>
    <property type="match status" value="2"/>
</dbReference>
<dbReference type="PROSITE" id="PS51873">
    <property type="entry name" value="TRIAD"/>
    <property type="match status" value="1"/>
</dbReference>
<evidence type="ECO:0000256" key="10">
    <source>
        <dbReference type="ARBA" id="ARBA00022771"/>
    </source>
</evidence>
<dbReference type="Pfam" id="PF01485">
    <property type="entry name" value="IBR"/>
    <property type="match status" value="1"/>
</dbReference>
<dbReference type="HOGENOM" id="CLU_022048_3_1_1"/>
<dbReference type="InterPro" id="IPR002867">
    <property type="entry name" value="IBR_dom"/>
</dbReference>
<dbReference type="InterPro" id="IPR001841">
    <property type="entry name" value="Znf_RING"/>
</dbReference>
<dbReference type="Gramene" id="EOY13775">
    <property type="protein sequence ID" value="EOY13775"/>
    <property type="gene ID" value="TCM_032420"/>
</dbReference>
<dbReference type="Pfam" id="PF00097">
    <property type="entry name" value="zf-C3HC4"/>
    <property type="match status" value="1"/>
</dbReference>
<evidence type="ECO:0000256" key="4">
    <source>
        <dbReference type="ARBA" id="ARBA00004906"/>
    </source>
</evidence>
<dbReference type="InterPro" id="IPR013083">
    <property type="entry name" value="Znf_RING/FYVE/PHD"/>
</dbReference>
<keyword evidence="9" id="KW-0677">Repeat</keyword>
<comment type="catalytic activity">
    <reaction evidence="1">
        <text>[E2 ubiquitin-conjugating enzyme]-S-ubiquitinyl-L-cysteine + [acceptor protein]-L-lysine = [E2 ubiquitin-conjugating enzyme]-L-cysteine + [acceptor protein]-N(6)-ubiquitinyl-L-lysine.</text>
        <dbReference type="EC" id="2.3.2.31"/>
    </reaction>
</comment>
<evidence type="ECO:0000256" key="13">
    <source>
        <dbReference type="PROSITE-ProRule" id="PRU00175"/>
    </source>
</evidence>
<dbReference type="EC" id="2.3.2.31" evidence="6"/>
<feature type="signal peptide" evidence="15">
    <location>
        <begin position="1"/>
        <end position="17"/>
    </location>
</feature>
<evidence type="ECO:0000256" key="14">
    <source>
        <dbReference type="SAM" id="MobiDB-lite"/>
    </source>
</evidence>
<evidence type="ECO:0000313" key="19">
    <source>
        <dbReference type="Proteomes" id="UP000026915"/>
    </source>
</evidence>
<dbReference type="GO" id="GO:0016567">
    <property type="term" value="P:protein ubiquitination"/>
    <property type="evidence" value="ECO:0007669"/>
    <property type="project" value="UniProtKB-UniPathway"/>
</dbReference>
<sequence length="313" mass="35249">MLVLGFFLFLLLKKTGSRRKKTTGASSSSSPGACYDAGLAAETPEGRRSVRSCSSNVSRKRKLHEIHSPESGPTKKQKGKEKVIDESYPKAASGSSKGLGLCKICMEEKPTSMMLRRNRCDHSFCFDCTRQHIATKMKENIIKIQCPVWNCGTLITPKQCKSILPGEVISRWKDALHCSRTPPVLEFDCPSEDCPFRLTDDGKAIDVIEFQCPECLVKICAECKGFSHEDLDCDEYKELVNCEIEEEEYYYLALLKLSKKENWKRCPNCNNFAGKTTEGSNKVECGCTYKFCYDCESEWSRGHSCFDPSRLVG</sequence>
<evidence type="ECO:0000256" key="11">
    <source>
        <dbReference type="ARBA" id="ARBA00022786"/>
    </source>
</evidence>
<evidence type="ECO:0000313" key="18">
    <source>
        <dbReference type="EMBL" id="EOY13775.1"/>
    </source>
</evidence>